<dbReference type="InterPro" id="IPR013097">
    <property type="entry name" value="Dabb"/>
</dbReference>
<dbReference type="Proteomes" id="UP000276215">
    <property type="component" value="Unassembled WGS sequence"/>
</dbReference>
<name>A0A3N4JDG3_9PEZI</name>
<reference evidence="3 4" key="1">
    <citation type="journal article" date="2018" name="Nat. Ecol. Evol.">
        <title>Pezizomycetes genomes reveal the molecular basis of ectomycorrhizal truffle lifestyle.</title>
        <authorList>
            <person name="Murat C."/>
            <person name="Payen T."/>
            <person name="Noel B."/>
            <person name="Kuo A."/>
            <person name="Morin E."/>
            <person name="Chen J."/>
            <person name="Kohler A."/>
            <person name="Krizsan K."/>
            <person name="Balestrini R."/>
            <person name="Da Silva C."/>
            <person name="Montanini B."/>
            <person name="Hainaut M."/>
            <person name="Levati E."/>
            <person name="Barry K.W."/>
            <person name="Belfiori B."/>
            <person name="Cichocki N."/>
            <person name="Clum A."/>
            <person name="Dockter R.B."/>
            <person name="Fauchery L."/>
            <person name="Guy J."/>
            <person name="Iotti M."/>
            <person name="Le Tacon F."/>
            <person name="Lindquist E.A."/>
            <person name="Lipzen A."/>
            <person name="Malagnac F."/>
            <person name="Mello A."/>
            <person name="Molinier V."/>
            <person name="Miyauchi S."/>
            <person name="Poulain J."/>
            <person name="Riccioni C."/>
            <person name="Rubini A."/>
            <person name="Sitrit Y."/>
            <person name="Splivallo R."/>
            <person name="Traeger S."/>
            <person name="Wang M."/>
            <person name="Zifcakova L."/>
            <person name="Wipf D."/>
            <person name="Zambonelli A."/>
            <person name="Paolocci F."/>
            <person name="Nowrousian M."/>
            <person name="Ottonello S."/>
            <person name="Baldrian P."/>
            <person name="Spatafora J.W."/>
            <person name="Henrissat B."/>
            <person name="Nagy L.G."/>
            <person name="Aury J.M."/>
            <person name="Wincker P."/>
            <person name="Grigoriev I.V."/>
            <person name="Bonfante P."/>
            <person name="Martin F.M."/>
        </authorList>
    </citation>
    <scope>NUCLEOTIDE SEQUENCE [LARGE SCALE GENOMIC DNA]</scope>
    <source>
        <strain evidence="3 4">120613-1</strain>
    </source>
</reference>
<gene>
    <name evidence="3" type="ORF">L873DRAFT_1746699</name>
</gene>
<dbReference type="Gene3D" id="3.30.70.100">
    <property type="match status" value="1"/>
</dbReference>
<organism evidence="3 4">
    <name type="scientific">Choiromyces venosus 120613-1</name>
    <dbReference type="NCBI Taxonomy" id="1336337"/>
    <lineage>
        <taxon>Eukaryota</taxon>
        <taxon>Fungi</taxon>
        <taxon>Dikarya</taxon>
        <taxon>Ascomycota</taxon>
        <taxon>Pezizomycotina</taxon>
        <taxon>Pezizomycetes</taxon>
        <taxon>Pezizales</taxon>
        <taxon>Tuberaceae</taxon>
        <taxon>Choiromyces</taxon>
    </lineage>
</organism>
<proteinExistence type="predicted"/>
<accession>A0A3N4JDG3</accession>
<evidence type="ECO:0000313" key="3">
    <source>
        <dbReference type="EMBL" id="RPA94721.1"/>
    </source>
</evidence>
<dbReference type="SMART" id="SM00886">
    <property type="entry name" value="Dabb"/>
    <property type="match status" value="1"/>
</dbReference>
<dbReference type="PROSITE" id="PS51502">
    <property type="entry name" value="S_R_A_B_BARREL"/>
    <property type="match status" value="1"/>
</dbReference>
<evidence type="ECO:0000256" key="1">
    <source>
        <dbReference type="ARBA" id="ARBA00011738"/>
    </source>
</evidence>
<dbReference type="InterPro" id="IPR044662">
    <property type="entry name" value="HS1/DABB1-like"/>
</dbReference>
<comment type="subunit">
    <text evidence="1">Homodimer.</text>
</comment>
<protein>
    <submittedName>
        <fullName evidence="3">Stress responsive A/B barrel domain-containing protein</fullName>
    </submittedName>
</protein>
<dbReference type="OrthoDB" id="1601230at2759"/>
<dbReference type="EMBL" id="ML120434">
    <property type="protein sequence ID" value="RPA94721.1"/>
    <property type="molecule type" value="Genomic_DNA"/>
</dbReference>
<dbReference type="PANTHER" id="PTHR33178:SF10">
    <property type="entry name" value="STRESS-RESPONSE A_B BARREL DOMAIN-CONTAINING PROTEIN"/>
    <property type="match status" value="1"/>
</dbReference>
<evidence type="ECO:0000313" key="4">
    <source>
        <dbReference type="Proteomes" id="UP000276215"/>
    </source>
</evidence>
<feature type="domain" description="Stress-response A/B barrel" evidence="2">
    <location>
        <begin position="3"/>
        <end position="103"/>
    </location>
</feature>
<dbReference type="PANTHER" id="PTHR33178">
    <property type="match status" value="1"/>
</dbReference>
<dbReference type="InterPro" id="IPR011008">
    <property type="entry name" value="Dimeric_a/b-barrel"/>
</dbReference>
<dbReference type="STRING" id="1336337.A0A3N4JDG3"/>
<evidence type="ECO:0000259" key="2">
    <source>
        <dbReference type="PROSITE" id="PS51502"/>
    </source>
</evidence>
<dbReference type="AlphaFoldDB" id="A0A3N4JDG3"/>
<keyword evidence="4" id="KW-1185">Reference proteome</keyword>
<dbReference type="Pfam" id="PF07876">
    <property type="entry name" value="Dabb"/>
    <property type="match status" value="1"/>
</dbReference>
<sequence length="108" mass="12269">MTIVHIVMFHFPPSIPKEVTKAVITELKTKCLHPTTQKPYILSYKAGVDCSCEGRQDGISHTFVMEFENLEDRNYYVGEDPVHLEFVKSMNGKGAEKVQVTDFVVGEY</sequence>
<dbReference type="SUPFAM" id="SSF54909">
    <property type="entry name" value="Dimeric alpha+beta barrel"/>
    <property type="match status" value="1"/>
</dbReference>